<feature type="domain" description="HTH tetR-type" evidence="5">
    <location>
        <begin position="13"/>
        <end position="73"/>
    </location>
</feature>
<dbReference type="GO" id="GO:0000976">
    <property type="term" value="F:transcription cis-regulatory region binding"/>
    <property type="evidence" value="ECO:0007669"/>
    <property type="project" value="TreeGrafter"/>
</dbReference>
<evidence type="ECO:0000313" key="6">
    <source>
        <dbReference type="EMBL" id="MBM9461679.1"/>
    </source>
</evidence>
<evidence type="ECO:0000256" key="1">
    <source>
        <dbReference type="ARBA" id="ARBA00023015"/>
    </source>
</evidence>
<dbReference type="PROSITE" id="PS50977">
    <property type="entry name" value="HTH_TETR_2"/>
    <property type="match status" value="1"/>
</dbReference>
<dbReference type="Pfam" id="PF00440">
    <property type="entry name" value="TetR_N"/>
    <property type="match status" value="1"/>
</dbReference>
<dbReference type="SUPFAM" id="SSF46689">
    <property type="entry name" value="Homeodomain-like"/>
    <property type="match status" value="1"/>
</dbReference>
<dbReference type="EMBL" id="JAERTX010000021">
    <property type="protein sequence ID" value="MBM9461679.1"/>
    <property type="molecule type" value="Genomic_DNA"/>
</dbReference>
<reference evidence="6" key="1">
    <citation type="submission" date="2021-01" db="EMBL/GenBank/DDBJ databases">
        <title>Novel species in genus Nocardioides.</title>
        <authorList>
            <person name="Zhang G."/>
        </authorList>
    </citation>
    <scope>NUCLEOTIDE SEQUENCE</scope>
    <source>
        <strain evidence="6">Zg-536</strain>
    </source>
</reference>
<dbReference type="PANTHER" id="PTHR30055">
    <property type="entry name" value="HTH-TYPE TRANSCRIPTIONAL REGULATOR RUTR"/>
    <property type="match status" value="1"/>
</dbReference>
<sequence>MTATTGRKRMTGEDRREQILDVLLEIVDADGFPAATPRRVAEAAGVSRAVLYQQFGDMGGLCVALVDREFARMRDQFAHGVAALEVTEPSAVFLGAFRVALDALAAAPATWRLFLFPPQGAPPALHARLEESEAIIRAFLRHGLELAFPDTPDPEYVARLVHVSGRELLRMRLEEPENATEKRLLALIDHLVAQASAPEVRER</sequence>
<evidence type="ECO:0000256" key="4">
    <source>
        <dbReference type="PROSITE-ProRule" id="PRU00335"/>
    </source>
</evidence>
<keyword evidence="2 4" id="KW-0238">DNA-binding</keyword>
<dbReference type="Gene3D" id="1.10.357.10">
    <property type="entry name" value="Tetracycline Repressor, domain 2"/>
    <property type="match status" value="1"/>
</dbReference>
<comment type="caution">
    <text evidence="6">The sequence shown here is derived from an EMBL/GenBank/DDBJ whole genome shotgun (WGS) entry which is preliminary data.</text>
</comment>
<protein>
    <submittedName>
        <fullName evidence="6">TetR/AcrR family transcriptional regulator</fullName>
    </submittedName>
</protein>
<gene>
    <name evidence="6" type="ORF">JK386_17400</name>
</gene>
<accession>A0A939BUH4</accession>
<keyword evidence="3" id="KW-0804">Transcription</keyword>
<keyword evidence="1" id="KW-0805">Transcription regulation</keyword>
<dbReference type="RefSeq" id="WP_205292995.1">
    <property type="nucleotide sequence ID" value="NZ_CP074406.1"/>
</dbReference>
<dbReference type="AlphaFoldDB" id="A0A939BUH4"/>
<dbReference type="Proteomes" id="UP000663791">
    <property type="component" value="Unassembled WGS sequence"/>
</dbReference>
<evidence type="ECO:0000256" key="3">
    <source>
        <dbReference type="ARBA" id="ARBA00023163"/>
    </source>
</evidence>
<dbReference type="InterPro" id="IPR050109">
    <property type="entry name" value="HTH-type_TetR-like_transc_reg"/>
</dbReference>
<dbReference type="InterPro" id="IPR009057">
    <property type="entry name" value="Homeodomain-like_sf"/>
</dbReference>
<name>A0A939BUH4_9ACTN</name>
<dbReference type="GO" id="GO:0003700">
    <property type="term" value="F:DNA-binding transcription factor activity"/>
    <property type="evidence" value="ECO:0007669"/>
    <property type="project" value="TreeGrafter"/>
</dbReference>
<evidence type="ECO:0000313" key="7">
    <source>
        <dbReference type="Proteomes" id="UP000663791"/>
    </source>
</evidence>
<organism evidence="6 7">
    <name type="scientific">Nocardioides faecalis</name>
    <dbReference type="NCBI Taxonomy" id="2803858"/>
    <lineage>
        <taxon>Bacteria</taxon>
        <taxon>Bacillati</taxon>
        <taxon>Actinomycetota</taxon>
        <taxon>Actinomycetes</taxon>
        <taxon>Propionibacteriales</taxon>
        <taxon>Nocardioidaceae</taxon>
        <taxon>Nocardioides</taxon>
    </lineage>
</organism>
<keyword evidence="7" id="KW-1185">Reference proteome</keyword>
<evidence type="ECO:0000256" key="2">
    <source>
        <dbReference type="ARBA" id="ARBA00023125"/>
    </source>
</evidence>
<dbReference type="InterPro" id="IPR001647">
    <property type="entry name" value="HTH_TetR"/>
</dbReference>
<evidence type="ECO:0000259" key="5">
    <source>
        <dbReference type="PROSITE" id="PS50977"/>
    </source>
</evidence>
<proteinExistence type="predicted"/>
<dbReference type="PANTHER" id="PTHR30055:SF234">
    <property type="entry name" value="HTH-TYPE TRANSCRIPTIONAL REGULATOR BETI"/>
    <property type="match status" value="1"/>
</dbReference>
<feature type="DNA-binding region" description="H-T-H motif" evidence="4">
    <location>
        <begin position="36"/>
        <end position="55"/>
    </location>
</feature>